<protein>
    <submittedName>
        <fullName evidence="7">SFRICE_006967</fullName>
    </submittedName>
</protein>
<feature type="domain" description="Knottins-like" evidence="6">
    <location>
        <begin position="430"/>
        <end position="474"/>
    </location>
</feature>
<evidence type="ECO:0000256" key="3">
    <source>
        <dbReference type="ARBA" id="ARBA00023157"/>
    </source>
</evidence>
<feature type="domain" description="Knottins-like" evidence="6">
    <location>
        <begin position="163"/>
        <end position="199"/>
    </location>
</feature>
<feature type="domain" description="Knottins-like" evidence="6">
    <location>
        <begin position="205"/>
        <end position="244"/>
    </location>
</feature>
<evidence type="ECO:0000313" key="7">
    <source>
        <dbReference type="EMBL" id="SOQ49564.1"/>
    </source>
</evidence>
<feature type="domain" description="Knottins-like" evidence="6">
    <location>
        <begin position="316"/>
        <end position="355"/>
    </location>
</feature>
<keyword evidence="5" id="KW-0732">Signal</keyword>
<name>A0A2H1WAQ2_SPOFR</name>
<feature type="domain" description="Knottins-like" evidence="6">
    <location>
        <begin position="710"/>
        <end position="755"/>
    </location>
</feature>
<evidence type="ECO:0000256" key="4">
    <source>
        <dbReference type="SAM" id="MobiDB-lite"/>
    </source>
</evidence>
<feature type="compositionally biased region" description="Basic and acidic residues" evidence="4">
    <location>
        <begin position="792"/>
        <end position="804"/>
    </location>
</feature>
<comment type="subcellular location">
    <subcellularLocation>
        <location evidence="1">Secreted</location>
    </subcellularLocation>
</comment>
<dbReference type="GO" id="GO:0051707">
    <property type="term" value="P:response to other organism"/>
    <property type="evidence" value="ECO:0007669"/>
    <property type="project" value="UniProtKB-ARBA"/>
</dbReference>
<feature type="domain" description="Knottins-like" evidence="6">
    <location>
        <begin position="542"/>
        <end position="581"/>
    </location>
</feature>
<feature type="domain" description="Knottins-like" evidence="6">
    <location>
        <begin position="30"/>
        <end position="69"/>
    </location>
</feature>
<feature type="domain" description="Knottins-like" evidence="6">
    <location>
        <begin position="376"/>
        <end position="421"/>
    </location>
</feature>
<feature type="chain" id="PRO_5013964310" evidence="5">
    <location>
        <begin position="18"/>
        <end position="867"/>
    </location>
</feature>
<keyword evidence="3" id="KW-1015">Disulfide bond</keyword>
<keyword evidence="2" id="KW-0964">Secreted</keyword>
<dbReference type="AlphaFoldDB" id="A0A2H1WAQ2"/>
<feature type="domain" description="Knottins-like" evidence="6">
    <location>
        <begin position="90"/>
        <end position="133"/>
    </location>
</feature>
<feature type="compositionally biased region" description="Basic and acidic residues" evidence="4">
    <location>
        <begin position="769"/>
        <end position="781"/>
    </location>
</feature>
<evidence type="ECO:0000259" key="6">
    <source>
        <dbReference type="SMART" id="SM00505"/>
    </source>
</evidence>
<dbReference type="InterPro" id="IPR036574">
    <property type="entry name" value="Scorpion_toxin-like_sf"/>
</dbReference>
<feature type="compositionally biased region" description="Basic and acidic residues" evidence="4">
    <location>
        <begin position="819"/>
        <end position="830"/>
    </location>
</feature>
<evidence type="ECO:0000256" key="5">
    <source>
        <dbReference type="SAM" id="SignalP"/>
    </source>
</evidence>
<dbReference type="InterPro" id="IPR003614">
    <property type="entry name" value="Knottins"/>
</dbReference>
<dbReference type="SMART" id="SM00505">
    <property type="entry name" value="Knot1"/>
    <property type="match status" value="12"/>
</dbReference>
<feature type="region of interest" description="Disordered" evidence="4">
    <location>
        <begin position="761"/>
        <end position="832"/>
    </location>
</feature>
<evidence type="ECO:0000256" key="2">
    <source>
        <dbReference type="ARBA" id="ARBA00022525"/>
    </source>
</evidence>
<gene>
    <name evidence="7" type="ORF">SFRICE_006967</name>
</gene>
<proteinExistence type="predicted"/>
<organism evidence="7">
    <name type="scientific">Spodoptera frugiperda</name>
    <name type="common">Fall armyworm</name>
    <dbReference type="NCBI Taxonomy" id="7108"/>
    <lineage>
        <taxon>Eukaryota</taxon>
        <taxon>Metazoa</taxon>
        <taxon>Ecdysozoa</taxon>
        <taxon>Arthropoda</taxon>
        <taxon>Hexapoda</taxon>
        <taxon>Insecta</taxon>
        <taxon>Pterygota</taxon>
        <taxon>Neoptera</taxon>
        <taxon>Endopterygota</taxon>
        <taxon>Lepidoptera</taxon>
        <taxon>Glossata</taxon>
        <taxon>Ditrysia</taxon>
        <taxon>Noctuoidea</taxon>
        <taxon>Noctuidae</taxon>
        <taxon>Amphipyrinae</taxon>
        <taxon>Spodoptera</taxon>
    </lineage>
</organism>
<reference evidence="7" key="1">
    <citation type="submission" date="2016-07" db="EMBL/GenBank/DDBJ databases">
        <authorList>
            <person name="Bretaudeau A."/>
        </authorList>
    </citation>
    <scope>NUCLEOTIDE SEQUENCE</scope>
    <source>
        <strain evidence="7">Rice</strain>
        <tissue evidence="7">Whole body</tissue>
    </source>
</reference>
<sequence>MYSKLIIVLATLCLANASVVINVFDDDPDIGVKSPDKDCNPTACDQLCRRLKFPGGACVNGRCKCDNFRNENEAMSEISPSDFEALSSLGDELENGFLANYCSSFAACDRLCRRLKWPGGACVYGRCKCNTVPISEDADLELSPSDLEGSSGIEDEPLSEAEEAERSSCSLSACEQYCHRLKLPGGTCVNGRCKCDKFLREQVELENEYSANDCNPTACDQLCRRLKFPGGACVNGRCKCDNFRSSEGAVLELSPSDLEAFSSIEDEPLSEAEEVERSSCSLSACEQYCHRLKLPGGTCVNGRCKCDKFLREQVELENEYSANDCNPTACDQLCRRLKFPGGACVNGRCKCDNFRSSEDAVLELSPSDLEAFSSIEDEPLSEAEEFERSSCSLSACEQYCHRLKLPGGTCVNGRCKCDKFLSEQDGINVPAESPKDLICVRHECEKQCRKIGFPGGACFVTDISTSVCRCNDASFETRVEIFTPDVPEVTPARLTADSCDLRSCSFICRTMKLARGACIAGRCQCFLPAGLVDANSAPVLEQTKNQSHGKCRQGLCNLICHKLKYDSGECVENKCKCSKNGGSDKVNTTLFLDPAKNQTHKCRQGLCDLVCRKLKFKRGECVDNKCKCYRDGAKTDNDMPVSKFSEDLTKVKCTKRVCDRMCRSLDYKGGNCKNGKCWCYGPPKKPARLMLDDTENEEQERINQDVSLEEDENDLSMAERAKVKCTKGVCNRMCRSLDYKGGNCKGGKCWCYGPPKKPSRSIVEDAAGEEQKEISLDDATEKAPPMSNILSEVEKEVSQDETTEKAPPMSNALTEEEKEVSQDETTEKGKSLSRVRRAMCNSTFCKESCPGIWGLCLYGRCHCFPIP</sequence>
<feature type="domain" description="Knottins-like" evidence="6">
    <location>
        <begin position="642"/>
        <end position="683"/>
    </location>
</feature>
<dbReference type="SUPFAM" id="SSF57095">
    <property type="entry name" value="Scorpion toxin-like"/>
    <property type="match status" value="2"/>
</dbReference>
<feature type="domain" description="Knottins-like" evidence="6">
    <location>
        <begin position="264"/>
        <end position="310"/>
    </location>
</feature>
<evidence type="ECO:0000256" key="1">
    <source>
        <dbReference type="ARBA" id="ARBA00004613"/>
    </source>
</evidence>
<feature type="signal peptide" evidence="5">
    <location>
        <begin position="1"/>
        <end position="17"/>
    </location>
</feature>
<feature type="domain" description="Knottins-like" evidence="6">
    <location>
        <begin position="594"/>
        <end position="632"/>
    </location>
</feature>
<dbReference type="Gene3D" id="3.30.30.10">
    <property type="entry name" value="Knottin, scorpion toxin-like"/>
    <property type="match status" value="12"/>
</dbReference>
<accession>A0A2H1WAQ2</accession>
<dbReference type="GO" id="GO:0005576">
    <property type="term" value="C:extracellular region"/>
    <property type="evidence" value="ECO:0007669"/>
    <property type="project" value="UniProtKB-SubCell"/>
</dbReference>
<dbReference type="EMBL" id="ODYU01007098">
    <property type="protein sequence ID" value="SOQ49564.1"/>
    <property type="molecule type" value="Genomic_DNA"/>
</dbReference>
<dbReference type="GO" id="GO:0006952">
    <property type="term" value="P:defense response"/>
    <property type="evidence" value="ECO:0007669"/>
    <property type="project" value="InterPro"/>
</dbReference>